<dbReference type="OMA" id="QEEAHGT"/>
<dbReference type="Gramene" id="TraesCS5B03G0864200.1">
    <property type="protein sequence ID" value="TraesCS5B03G0864200.1.CDS"/>
    <property type="gene ID" value="TraesCS5B03G0864200"/>
</dbReference>
<dbReference type="Pfam" id="PF23559">
    <property type="entry name" value="WHD_DRP"/>
    <property type="match status" value="1"/>
</dbReference>
<keyword evidence="4" id="KW-0677">Repeat</keyword>
<reference evidence="14" key="2">
    <citation type="submission" date="2018-10" db="UniProtKB">
        <authorList>
            <consortium name="EnsemblPlants"/>
        </authorList>
    </citation>
    <scope>IDENTIFICATION</scope>
</reference>
<feature type="domain" description="AP2/ERF" evidence="13">
    <location>
        <begin position="1288"/>
        <end position="1345"/>
    </location>
</feature>
<dbReference type="GO" id="GO:0043531">
    <property type="term" value="F:ADP binding"/>
    <property type="evidence" value="ECO:0007669"/>
    <property type="project" value="InterPro"/>
</dbReference>
<keyword evidence="10" id="KW-0804">Transcription</keyword>
<feature type="region of interest" description="Disordered" evidence="12">
    <location>
        <begin position="1"/>
        <end position="43"/>
    </location>
</feature>
<dbReference type="Gene3D" id="1.20.5.4130">
    <property type="match status" value="1"/>
</dbReference>
<feature type="region of interest" description="Disordered" evidence="12">
    <location>
        <begin position="157"/>
        <end position="176"/>
    </location>
</feature>
<dbReference type="EnsemblPlants" id="TraesCS5B02G344200.1">
    <property type="protein sequence ID" value="TraesCS5B02G344200.1"/>
    <property type="gene ID" value="TraesCS5B02G344200"/>
</dbReference>
<dbReference type="Gene3D" id="3.30.730.10">
    <property type="entry name" value="AP2/ERF domain"/>
    <property type="match status" value="1"/>
</dbReference>
<dbReference type="InterPro" id="IPR042197">
    <property type="entry name" value="Apaf_helical"/>
</dbReference>
<protein>
    <recommendedName>
        <fullName evidence="13">AP2/ERF domain-containing protein</fullName>
    </recommendedName>
</protein>
<dbReference type="Gene3D" id="3.80.10.10">
    <property type="entry name" value="Ribonuclease Inhibitor"/>
    <property type="match status" value="1"/>
</dbReference>
<dbReference type="CDD" id="cd00018">
    <property type="entry name" value="AP2"/>
    <property type="match status" value="1"/>
</dbReference>
<dbReference type="PRINTS" id="PR00364">
    <property type="entry name" value="DISEASERSIST"/>
</dbReference>
<dbReference type="GO" id="GO:0002758">
    <property type="term" value="P:innate immune response-activating signaling pathway"/>
    <property type="evidence" value="ECO:0007669"/>
    <property type="project" value="UniProtKB-ARBA"/>
</dbReference>
<dbReference type="PANTHER" id="PTHR23155:SF1094">
    <property type="entry name" value="OS11G0686400 PROTEIN"/>
    <property type="match status" value="1"/>
</dbReference>
<evidence type="ECO:0000256" key="11">
    <source>
        <dbReference type="ARBA" id="ARBA00023242"/>
    </source>
</evidence>
<dbReference type="SUPFAM" id="SSF52540">
    <property type="entry name" value="P-loop containing nucleoside triphosphate hydrolases"/>
    <property type="match status" value="1"/>
</dbReference>
<dbReference type="Pfam" id="PF18052">
    <property type="entry name" value="Rx_N"/>
    <property type="match status" value="1"/>
</dbReference>
<dbReference type="InterPro" id="IPR001471">
    <property type="entry name" value="AP2/ERF_dom"/>
</dbReference>
<evidence type="ECO:0000256" key="4">
    <source>
        <dbReference type="ARBA" id="ARBA00022737"/>
    </source>
</evidence>
<evidence type="ECO:0000256" key="9">
    <source>
        <dbReference type="ARBA" id="ARBA00023125"/>
    </source>
</evidence>
<dbReference type="GO" id="GO:0003700">
    <property type="term" value="F:DNA-binding transcription factor activity"/>
    <property type="evidence" value="ECO:0007669"/>
    <property type="project" value="InterPro"/>
</dbReference>
<evidence type="ECO:0000256" key="5">
    <source>
        <dbReference type="ARBA" id="ARBA00022741"/>
    </source>
</evidence>
<dbReference type="InterPro" id="IPR032675">
    <property type="entry name" value="LRR_dom_sf"/>
</dbReference>
<keyword evidence="11" id="KW-0539">Nucleus</keyword>
<proteinExistence type="inferred from homology"/>
<dbReference type="PANTHER" id="PTHR23155">
    <property type="entry name" value="DISEASE RESISTANCE PROTEIN RP"/>
    <property type="match status" value="1"/>
</dbReference>
<keyword evidence="9" id="KW-0238">DNA-binding</keyword>
<dbReference type="OrthoDB" id="651345at2759"/>
<dbReference type="InterPro" id="IPR058922">
    <property type="entry name" value="WHD_DRP"/>
</dbReference>
<evidence type="ECO:0000259" key="13">
    <source>
        <dbReference type="PROSITE" id="PS51032"/>
    </source>
</evidence>
<dbReference type="Gramene" id="TraesLDM5B03G02947260.1">
    <property type="protein sequence ID" value="TraesLDM5B03G02947260.1"/>
    <property type="gene ID" value="TraesLDM5B03G02947260"/>
</dbReference>
<dbReference type="GO" id="GO:0042742">
    <property type="term" value="P:defense response to bacterium"/>
    <property type="evidence" value="ECO:0007669"/>
    <property type="project" value="UniProtKB-ARBA"/>
</dbReference>
<comment type="similarity">
    <text evidence="2">Belongs to the disease resistance NB-LRR family.</text>
</comment>
<sequence length="1409" mass="156242">MDALSSAGNLKGPRLKVRQESHAIKKPPGAQVHGRPEQQQGRAVRVHANVKNFREIVQYLTGGILASDSVVQQLICTLECQIVETVERQSILPPELPPPPSAPMSPAARLESIASSVRPVPVDLTDDRSEDGGLAVAGVADDDRLSLKCALPSSLLPESASGQFSPQGPKSDDDWLSLHCPLPSSPPVAASRQFSPEGPNLAEQLEQLVSDISREDHSQIKQMRQTKKRVQKLQAPVCAMADAMFRLPAKLDGLLARHGHTLPRGAEEEIPLIKQDLDKMVALLQEHDDSGAAEDRAMTGKCLAKEVRELSYDMEDTVDQYEHAAAATKRGMLSPRRKKYKITCRRSKGTTGLRDKLKWRLWMANKIREFSVRSQEALQRYSLFNHSGDNGISAAAIGGTGCSTSPRSDASFGSWRPTRYGKPIGIDAPMKKLETWLGKDGEQRLKVASVVGSVGIGKTTLAKELYRRIGGLFECRAFVHTSRKPDVRRLLISMLSQIQPYHTPHNWKVHSLIADIRTHLQDKRYLIVIDDVWTTQTWDIINRALPAGNLCSAILITTEVDDVALKCCGYDSKNVLTMKQLGHDDSSKLFFSTVFGPQYECPPELSEVGDSIIRKCAGLPLAMVTVASLLVNHMGKPERWHYVNKSLGYGLRTNPTSEGMKQVLDLSYNNLPQHLKPCVMYLSIYEEDYIIQKDDLVKQWIAESFIHATEEKDKEGISRSYFDQLISSRVILPVHINDNDDVLSCMVHHIVLDFLTQKSLEENFITTIDHSQTTARLADKVRRLSLHFGNAEATPPINMRLSQVRTFAFFGVFKCLPSIVEFRLLQVLILHLWGNDESISVDLAGISELFRLKYLHFTCNATLEVPQNQMRGLRYLETLKIDARVSAVLSDIVHLPGLLHLSLPVESNLPSGIGSMTSLCTLGYFNLCVNSIDNVQSLGKLTNLRDLRLTCSTVPTYLKSKMDNMGSILSNLSNLRSVTLKPSGSLESGPSSMSISCDGLTSVSSPPVFLERFEWFPHICTFSSIPRWIGHLNKLCILKIGVRELASDDVDVLRGLPALTVLSLYVRAKPAERIVFTKTGFSVLNCFKFRCSVPWLEFEVDAMPNLLKLKLIFDAHGVDQHGTIPVGIMHITGLKEISAKIGCAGASDPDRRAAESALIDAIKMHPARLSFNIQCLDEMFNGKDDNNSRVQEEEIEHTTLQKQYVVMEEDSIEQHGLLQKGSREDAHCRKKKVRGRSTGPGSVAEIIKKWKEQNQKLQQDNRSLKAPAKGSEKGCMAGKAGPENSNCAYRGVRQRTWGKWVAEIHEPNRGQRLWLGSFPTAVEAARAYDDAARAMYGATARVNFSEHSPDANSGCTSAPSLQMSNEATTASHPSDEKDESESPHLISNAPTAVLHQSDAKDESDTILRL</sequence>
<dbReference type="Pfam" id="PF00931">
    <property type="entry name" value="NB-ARC"/>
    <property type="match status" value="1"/>
</dbReference>
<evidence type="ECO:0000256" key="10">
    <source>
        <dbReference type="ARBA" id="ARBA00023163"/>
    </source>
</evidence>
<feature type="compositionally biased region" description="Basic and acidic residues" evidence="12">
    <location>
        <begin position="1397"/>
        <end position="1409"/>
    </location>
</feature>
<keyword evidence="5" id="KW-0547">Nucleotide-binding</keyword>
<dbReference type="InterPro" id="IPR016177">
    <property type="entry name" value="DNA-bd_dom_sf"/>
</dbReference>
<evidence type="ECO:0000256" key="7">
    <source>
        <dbReference type="ARBA" id="ARBA00023015"/>
    </source>
</evidence>
<dbReference type="Proteomes" id="UP000019116">
    <property type="component" value="Chromosome 5B"/>
</dbReference>
<gene>
    <name evidence="14" type="primary">LOC123112960</name>
</gene>
<dbReference type="InterPro" id="IPR044974">
    <property type="entry name" value="Disease_R_plants"/>
</dbReference>
<evidence type="ECO:0000256" key="6">
    <source>
        <dbReference type="ARBA" id="ARBA00022821"/>
    </source>
</evidence>
<evidence type="ECO:0000256" key="3">
    <source>
        <dbReference type="ARBA" id="ARBA00022614"/>
    </source>
</evidence>
<keyword evidence="7" id="KW-0805">Transcription regulation</keyword>
<dbReference type="GeneID" id="123112960"/>
<dbReference type="RefSeq" id="XP_044389998.1">
    <property type="nucleotide sequence ID" value="XM_044534063.1"/>
</dbReference>
<dbReference type="GO" id="GO:0009626">
    <property type="term" value="P:plant-type hypersensitive response"/>
    <property type="evidence" value="ECO:0007669"/>
    <property type="project" value="UniProtKB-ARBA"/>
</dbReference>
<reference evidence="14" key="1">
    <citation type="submission" date="2018-08" db="EMBL/GenBank/DDBJ databases">
        <authorList>
            <person name="Rossello M."/>
        </authorList>
    </citation>
    <scope>NUCLEOTIDE SEQUENCE [LARGE SCALE GENOMIC DNA]</scope>
    <source>
        <strain evidence="14">cv. Chinese Spring</strain>
    </source>
</reference>
<evidence type="ECO:0000256" key="1">
    <source>
        <dbReference type="ARBA" id="ARBA00004123"/>
    </source>
</evidence>
<dbReference type="SMART" id="SM00380">
    <property type="entry name" value="AP2"/>
    <property type="match status" value="1"/>
</dbReference>
<keyword evidence="3" id="KW-0433">Leucine-rich repeat</keyword>
<dbReference type="PROSITE" id="PS51032">
    <property type="entry name" value="AP2_ERF"/>
    <property type="match status" value="1"/>
</dbReference>
<dbReference type="Gramene" id="TraesCAD_scaffold_035509_01G000100.1">
    <property type="protein sequence ID" value="TraesCAD_scaffold_035509_01G000100.1"/>
    <property type="gene ID" value="TraesCAD_scaffold_035509_01G000100"/>
</dbReference>
<dbReference type="InterPro" id="IPR002182">
    <property type="entry name" value="NB-ARC"/>
</dbReference>
<keyword evidence="6" id="KW-0611">Plant defense</keyword>
<dbReference type="SMR" id="A0A3B6LRX8"/>
<evidence type="ECO:0000313" key="15">
    <source>
        <dbReference type="Proteomes" id="UP000019116"/>
    </source>
</evidence>
<dbReference type="InterPro" id="IPR055414">
    <property type="entry name" value="LRR_R13L4/SHOC2-like"/>
</dbReference>
<evidence type="ECO:0000256" key="12">
    <source>
        <dbReference type="SAM" id="MobiDB-lite"/>
    </source>
</evidence>
<dbReference type="PRINTS" id="PR00367">
    <property type="entry name" value="ETHRSPELEMNT"/>
</dbReference>
<dbReference type="FunFam" id="3.30.730.10:FF:000001">
    <property type="entry name" value="Ethylene-responsive transcription factor 2"/>
    <property type="match status" value="1"/>
</dbReference>
<dbReference type="FunFam" id="1.10.10.10:FF:000322">
    <property type="entry name" value="Probable disease resistance protein At1g63360"/>
    <property type="match status" value="1"/>
</dbReference>
<name>A0A3B6LRX8_WHEAT</name>
<dbReference type="GO" id="GO:0003677">
    <property type="term" value="F:DNA binding"/>
    <property type="evidence" value="ECO:0007669"/>
    <property type="project" value="UniProtKB-KW"/>
</dbReference>
<evidence type="ECO:0000256" key="2">
    <source>
        <dbReference type="ARBA" id="ARBA00008894"/>
    </source>
</evidence>
<feature type="region of interest" description="Disordered" evidence="12">
    <location>
        <begin position="1346"/>
        <end position="1409"/>
    </location>
</feature>
<comment type="subcellular location">
    <subcellularLocation>
        <location evidence="1">Nucleus</location>
    </subcellularLocation>
</comment>
<feature type="compositionally biased region" description="Polar residues" evidence="12">
    <location>
        <begin position="1350"/>
        <end position="1372"/>
    </location>
</feature>
<dbReference type="Pfam" id="PF00847">
    <property type="entry name" value="AP2"/>
    <property type="match status" value="1"/>
</dbReference>
<dbReference type="Gene3D" id="1.10.8.430">
    <property type="entry name" value="Helical domain of apoptotic protease-activating factors"/>
    <property type="match status" value="1"/>
</dbReference>
<dbReference type="SUPFAM" id="SSF54171">
    <property type="entry name" value="DNA-binding domain"/>
    <property type="match status" value="1"/>
</dbReference>
<dbReference type="Pfam" id="PF23598">
    <property type="entry name" value="LRR_14"/>
    <property type="match status" value="1"/>
</dbReference>
<evidence type="ECO:0000256" key="8">
    <source>
        <dbReference type="ARBA" id="ARBA00023054"/>
    </source>
</evidence>
<dbReference type="InterPro" id="IPR041118">
    <property type="entry name" value="Rx_N"/>
</dbReference>
<dbReference type="InterPro" id="IPR036955">
    <property type="entry name" value="AP2/ERF_dom_sf"/>
</dbReference>
<dbReference type="KEGG" id="taes:123112960"/>
<evidence type="ECO:0000313" key="14">
    <source>
        <dbReference type="EnsemblPlants" id="TraesCS5B02G344200.1"/>
    </source>
</evidence>
<keyword evidence="15" id="KW-1185">Reference proteome</keyword>
<feature type="region of interest" description="Disordered" evidence="12">
    <location>
        <begin position="1254"/>
        <end position="1281"/>
    </location>
</feature>
<dbReference type="PaxDb" id="4565-Traes_5BL_7F0FD1538.2"/>
<organism evidence="14">
    <name type="scientific">Triticum aestivum</name>
    <name type="common">Wheat</name>
    <dbReference type="NCBI Taxonomy" id="4565"/>
    <lineage>
        <taxon>Eukaryota</taxon>
        <taxon>Viridiplantae</taxon>
        <taxon>Streptophyta</taxon>
        <taxon>Embryophyta</taxon>
        <taxon>Tracheophyta</taxon>
        <taxon>Spermatophyta</taxon>
        <taxon>Magnoliopsida</taxon>
        <taxon>Liliopsida</taxon>
        <taxon>Poales</taxon>
        <taxon>Poaceae</taxon>
        <taxon>BOP clade</taxon>
        <taxon>Pooideae</taxon>
        <taxon>Triticodae</taxon>
        <taxon>Triticeae</taxon>
        <taxon>Triticinae</taxon>
        <taxon>Triticum</taxon>
    </lineage>
</organism>
<feature type="region of interest" description="Disordered" evidence="12">
    <location>
        <begin position="1216"/>
        <end position="1242"/>
    </location>
</feature>
<dbReference type="GO" id="GO:0005634">
    <property type="term" value="C:nucleus"/>
    <property type="evidence" value="ECO:0007669"/>
    <property type="project" value="UniProtKB-SubCell"/>
</dbReference>
<dbReference type="Gene3D" id="3.40.50.300">
    <property type="entry name" value="P-loop containing nucleotide triphosphate hydrolases"/>
    <property type="match status" value="1"/>
</dbReference>
<accession>A0A3B6LRX8</accession>
<keyword evidence="8" id="KW-0175">Coiled coil</keyword>
<dbReference type="Gramene" id="TraesCS5B02G344200.1">
    <property type="protein sequence ID" value="TraesCS5B02G344200.1"/>
    <property type="gene ID" value="TraesCS5B02G344200"/>
</dbReference>
<dbReference type="InterPro" id="IPR027417">
    <property type="entry name" value="P-loop_NTPase"/>
</dbReference>
<dbReference type="STRING" id="4565.A0A3B6LRX8"/>
<dbReference type="SUPFAM" id="SSF52058">
    <property type="entry name" value="L domain-like"/>
    <property type="match status" value="1"/>
</dbReference>